<sequence>METCTKYCSRVSSAGDVVRELVIRLEESWQSRAYEDCILNMTSGGCVVKHGHHKPYPVQSEDSEVGSIDRWEQLEQKFLNRFYSTRRTVSMVELTDSRQWKEEPVLDYINRSFEELATRAHDMELSMIASGVEGPPVQEFCRNKEKQEMEKGGKPFSKAPSKESMAVNVAPFKLKSSAKDNVATRKNVHYERPQRKLTLKEMQAREYPFLDFDVPRIFDDLLEANLIDLPKMKRPEEAERKDDPKYCKYHRLVGHAIQDCFMFKDKVM</sequence>
<dbReference type="Proteomes" id="UP001289374">
    <property type="component" value="Unassembled WGS sequence"/>
</dbReference>
<gene>
    <name evidence="2" type="ORF">Sango_2999300</name>
</gene>
<dbReference type="PANTHER" id="PTHR33437:SF2">
    <property type="entry name" value="OS06G0361200 PROTEIN"/>
    <property type="match status" value="1"/>
</dbReference>
<dbReference type="InterPro" id="IPR005162">
    <property type="entry name" value="Retrotrans_gag_dom"/>
</dbReference>
<evidence type="ECO:0000259" key="1">
    <source>
        <dbReference type="Pfam" id="PF03732"/>
    </source>
</evidence>
<comment type="caution">
    <text evidence="2">The sequence shown here is derived from an EMBL/GenBank/DDBJ whole genome shotgun (WGS) entry which is preliminary data.</text>
</comment>
<reference evidence="2" key="2">
    <citation type="journal article" date="2024" name="Plant">
        <title>Genomic evolution and insights into agronomic trait innovations of Sesamum species.</title>
        <authorList>
            <person name="Miao H."/>
            <person name="Wang L."/>
            <person name="Qu L."/>
            <person name="Liu H."/>
            <person name="Sun Y."/>
            <person name="Le M."/>
            <person name="Wang Q."/>
            <person name="Wei S."/>
            <person name="Zheng Y."/>
            <person name="Lin W."/>
            <person name="Duan Y."/>
            <person name="Cao H."/>
            <person name="Xiong S."/>
            <person name="Wang X."/>
            <person name="Wei L."/>
            <person name="Li C."/>
            <person name="Ma Q."/>
            <person name="Ju M."/>
            <person name="Zhao R."/>
            <person name="Li G."/>
            <person name="Mu C."/>
            <person name="Tian Q."/>
            <person name="Mei H."/>
            <person name="Zhang T."/>
            <person name="Gao T."/>
            <person name="Zhang H."/>
        </authorList>
    </citation>
    <scope>NUCLEOTIDE SEQUENCE</scope>
    <source>
        <strain evidence="2">K16</strain>
    </source>
</reference>
<dbReference type="PANTHER" id="PTHR33437">
    <property type="entry name" value="OS06G0361200 PROTEIN"/>
    <property type="match status" value="1"/>
</dbReference>
<proteinExistence type="predicted"/>
<dbReference type="Pfam" id="PF03732">
    <property type="entry name" value="Retrotrans_gag"/>
    <property type="match status" value="1"/>
</dbReference>
<organism evidence="2 3">
    <name type="scientific">Sesamum angolense</name>
    <dbReference type="NCBI Taxonomy" id="2727404"/>
    <lineage>
        <taxon>Eukaryota</taxon>
        <taxon>Viridiplantae</taxon>
        <taxon>Streptophyta</taxon>
        <taxon>Embryophyta</taxon>
        <taxon>Tracheophyta</taxon>
        <taxon>Spermatophyta</taxon>
        <taxon>Magnoliopsida</taxon>
        <taxon>eudicotyledons</taxon>
        <taxon>Gunneridae</taxon>
        <taxon>Pentapetalae</taxon>
        <taxon>asterids</taxon>
        <taxon>lamiids</taxon>
        <taxon>Lamiales</taxon>
        <taxon>Pedaliaceae</taxon>
        <taxon>Sesamum</taxon>
    </lineage>
</organism>
<name>A0AAE1VU01_9LAMI</name>
<keyword evidence="3" id="KW-1185">Reference proteome</keyword>
<reference evidence="2" key="1">
    <citation type="submission" date="2020-06" db="EMBL/GenBank/DDBJ databases">
        <authorList>
            <person name="Li T."/>
            <person name="Hu X."/>
            <person name="Zhang T."/>
            <person name="Song X."/>
            <person name="Zhang H."/>
            <person name="Dai N."/>
            <person name="Sheng W."/>
            <person name="Hou X."/>
            <person name="Wei L."/>
        </authorList>
    </citation>
    <scope>NUCLEOTIDE SEQUENCE</scope>
    <source>
        <strain evidence="2">K16</strain>
        <tissue evidence="2">Leaf</tissue>
    </source>
</reference>
<dbReference type="AlphaFoldDB" id="A0AAE1VU01"/>
<evidence type="ECO:0000313" key="3">
    <source>
        <dbReference type="Proteomes" id="UP001289374"/>
    </source>
</evidence>
<dbReference type="EMBL" id="JACGWL010000951">
    <property type="protein sequence ID" value="KAK4381112.1"/>
    <property type="molecule type" value="Genomic_DNA"/>
</dbReference>
<feature type="domain" description="Retrotransposon gag" evidence="1">
    <location>
        <begin position="63"/>
        <end position="122"/>
    </location>
</feature>
<protein>
    <recommendedName>
        <fullName evidence="1">Retrotransposon gag domain-containing protein</fullName>
    </recommendedName>
</protein>
<accession>A0AAE1VU01</accession>
<evidence type="ECO:0000313" key="2">
    <source>
        <dbReference type="EMBL" id="KAK4381112.1"/>
    </source>
</evidence>